<evidence type="ECO:0000256" key="5">
    <source>
        <dbReference type="ARBA" id="ARBA00022673"/>
    </source>
</evidence>
<proteinExistence type="inferred from homology"/>
<keyword evidence="13" id="KW-0407">Ion channel</keyword>
<dbReference type="InterPro" id="IPR006769">
    <property type="entry name" value="MCU_C"/>
</dbReference>
<evidence type="ECO:0000256" key="9">
    <source>
        <dbReference type="ARBA" id="ARBA00022989"/>
    </source>
</evidence>
<organism evidence="17 18">
    <name type="scientific">Paramecium primaurelia</name>
    <dbReference type="NCBI Taxonomy" id="5886"/>
    <lineage>
        <taxon>Eukaryota</taxon>
        <taxon>Sar</taxon>
        <taxon>Alveolata</taxon>
        <taxon>Ciliophora</taxon>
        <taxon>Intramacronucleata</taxon>
        <taxon>Oligohymenophorea</taxon>
        <taxon>Peniculida</taxon>
        <taxon>Parameciidae</taxon>
        <taxon>Paramecium</taxon>
    </lineage>
</organism>
<keyword evidence="10" id="KW-0406">Ion transport</keyword>
<evidence type="ECO:0000256" key="13">
    <source>
        <dbReference type="ARBA" id="ARBA00023303"/>
    </source>
</evidence>
<evidence type="ECO:0000256" key="4">
    <source>
        <dbReference type="ARBA" id="ARBA00022568"/>
    </source>
</evidence>
<evidence type="ECO:0000256" key="10">
    <source>
        <dbReference type="ARBA" id="ARBA00023065"/>
    </source>
</evidence>
<keyword evidence="5" id="KW-0107">Calcium channel</keyword>
<evidence type="ECO:0000313" key="17">
    <source>
        <dbReference type="EMBL" id="CAD8047772.1"/>
    </source>
</evidence>
<evidence type="ECO:0000313" key="18">
    <source>
        <dbReference type="Proteomes" id="UP000688137"/>
    </source>
</evidence>
<evidence type="ECO:0000256" key="12">
    <source>
        <dbReference type="ARBA" id="ARBA00023136"/>
    </source>
</evidence>
<evidence type="ECO:0000256" key="8">
    <source>
        <dbReference type="ARBA" id="ARBA00022837"/>
    </source>
</evidence>
<dbReference type="Proteomes" id="UP000688137">
    <property type="component" value="Unassembled WGS sequence"/>
</dbReference>
<feature type="transmembrane region" description="Helical" evidence="15">
    <location>
        <begin position="256"/>
        <end position="276"/>
    </location>
</feature>
<keyword evidence="9 15" id="KW-1133">Transmembrane helix</keyword>
<dbReference type="GO" id="GO:1990246">
    <property type="term" value="C:uniplex complex"/>
    <property type="evidence" value="ECO:0007669"/>
    <property type="project" value="TreeGrafter"/>
</dbReference>
<evidence type="ECO:0000256" key="7">
    <source>
        <dbReference type="ARBA" id="ARBA00022792"/>
    </source>
</evidence>
<keyword evidence="3" id="KW-0813">Transport</keyword>
<name>A0A8S1JYD7_PARPR</name>
<dbReference type="EMBL" id="CAJJDM010000009">
    <property type="protein sequence ID" value="CAD8047772.1"/>
    <property type="molecule type" value="Genomic_DNA"/>
</dbReference>
<dbReference type="Pfam" id="PF04678">
    <property type="entry name" value="MCU"/>
    <property type="match status" value="1"/>
</dbReference>
<dbReference type="PANTHER" id="PTHR13462:SF10">
    <property type="entry name" value="CALCIUM UNIPORTER PROTEIN, MITOCHONDRIAL"/>
    <property type="match status" value="1"/>
</dbReference>
<accession>A0A8S1JYD7</accession>
<comment type="caution">
    <text evidence="17">The sequence shown here is derived from an EMBL/GenBank/DDBJ whole genome shotgun (WGS) entry which is preliminary data.</text>
</comment>
<sequence length="343" mass="41261">MIRFAKMFRGLNHRSQYWHIVSKRNVQITFKDDLLVLTFPLIMGSKMFFAHQQYSFLTLQEQLQLEESTKVEFNLDGTDLSLSSNLFNYILNDKKNKAIKLVIQDEEFTMTPAYQLVEAKMLNQKTQLKHSPQQKYIQMVNMGMDPSHANTLSWFLNSCNIQQNLTEKEIVQVMEQGLSILKQPTKDKLYELHHLINILEAEICKQREQLDVMIAQAEQTGYRWLTLLFVLSLLQIGAFYYGIYMVDEWGWNVCEPVTYTLQCVTVLLGMIFYMRYRRQREIETIRWAFMFRKQIKERNWKDRWNHLNTLISLKEEQKRGLELRKTILYNRMNYHYYVQQQKR</sequence>
<dbReference type="OMA" id="MIEFEYP"/>
<keyword evidence="18" id="KW-1185">Reference proteome</keyword>
<evidence type="ECO:0000256" key="3">
    <source>
        <dbReference type="ARBA" id="ARBA00022448"/>
    </source>
</evidence>
<dbReference type="GO" id="GO:0015292">
    <property type="term" value="F:uniporter activity"/>
    <property type="evidence" value="ECO:0007669"/>
    <property type="project" value="TreeGrafter"/>
</dbReference>
<feature type="domain" description="Calcium uniporter protein C-terminal" evidence="16">
    <location>
        <begin position="158"/>
        <end position="293"/>
    </location>
</feature>
<dbReference type="GO" id="GO:0036444">
    <property type="term" value="P:calcium import into the mitochondrion"/>
    <property type="evidence" value="ECO:0007669"/>
    <property type="project" value="TreeGrafter"/>
</dbReference>
<protein>
    <recommendedName>
        <fullName evidence="16">Calcium uniporter protein C-terminal domain-containing protein</fullName>
    </recommendedName>
</protein>
<evidence type="ECO:0000256" key="2">
    <source>
        <dbReference type="ARBA" id="ARBA00005653"/>
    </source>
</evidence>
<evidence type="ECO:0000259" key="16">
    <source>
        <dbReference type="Pfam" id="PF04678"/>
    </source>
</evidence>
<keyword evidence="7" id="KW-0999">Mitochondrion inner membrane</keyword>
<evidence type="ECO:0000256" key="1">
    <source>
        <dbReference type="ARBA" id="ARBA00004448"/>
    </source>
</evidence>
<dbReference type="InterPro" id="IPR039055">
    <property type="entry name" value="MCU_fam"/>
</dbReference>
<evidence type="ECO:0000256" key="11">
    <source>
        <dbReference type="ARBA" id="ARBA00023128"/>
    </source>
</evidence>
<keyword evidence="12 15" id="KW-0472">Membrane</keyword>
<comment type="similarity">
    <text evidence="2">Belongs to the MCU (TC 1.A.77) family.</text>
</comment>
<evidence type="ECO:0000256" key="6">
    <source>
        <dbReference type="ARBA" id="ARBA00022692"/>
    </source>
</evidence>
<dbReference type="PANTHER" id="PTHR13462">
    <property type="entry name" value="CALCIUM UNIPORTER PROTEIN, MITOCHONDRIAL"/>
    <property type="match status" value="1"/>
</dbReference>
<evidence type="ECO:0000256" key="14">
    <source>
        <dbReference type="ARBA" id="ARBA00036634"/>
    </source>
</evidence>
<dbReference type="GO" id="GO:0051560">
    <property type="term" value="P:mitochondrial calcium ion homeostasis"/>
    <property type="evidence" value="ECO:0007669"/>
    <property type="project" value="InterPro"/>
</dbReference>
<keyword evidence="8" id="KW-0106">Calcium</keyword>
<evidence type="ECO:0000256" key="15">
    <source>
        <dbReference type="SAM" id="Phobius"/>
    </source>
</evidence>
<comment type="catalytic activity">
    <reaction evidence="14">
        <text>Ca(2+)(in) = Ca(2+)(out)</text>
        <dbReference type="Rhea" id="RHEA:29671"/>
        <dbReference type="ChEBI" id="CHEBI:29108"/>
    </reaction>
</comment>
<gene>
    <name evidence="17" type="ORF">PPRIM_AZ9-3.1.T0120082</name>
</gene>
<dbReference type="GO" id="GO:0005262">
    <property type="term" value="F:calcium channel activity"/>
    <property type="evidence" value="ECO:0007669"/>
    <property type="project" value="UniProtKB-KW"/>
</dbReference>
<feature type="transmembrane region" description="Helical" evidence="15">
    <location>
        <begin position="224"/>
        <end position="244"/>
    </location>
</feature>
<keyword evidence="6 15" id="KW-0812">Transmembrane</keyword>
<keyword evidence="4" id="KW-0109">Calcium transport</keyword>
<reference evidence="17" key="1">
    <citation type="submission" date="2021-01" db="EMBL/GenBank/DDBJ databases">
        <authorList>
            <consortium name="Genoscope - CEA"/>
            <person name="William W."/>
        </authorList>
    </citation>
    <scope>NUCLEOTIDE SEQUENCE</scope>
</reference>
<comment type="subcellular location">
    <subcellularLocation>
        <location evidence="1">Mitochondrion inner membrane</location>
        <topology evidence="1">Multi-pass membrane protein</topology>
    </subcellularLocation>
</comment>
<dbReference type="AlphaFoldDB" id="A0A8S1JYD7"/>
<keyword evidence="11" id="KW-0496">Mitochondrion</keyword>